<feature type="region of interest" description="Disordered" evidence="1">
    <location>
        <begin position="136"/>
        <end position="159"/>
    </location>
</feature>
<comment type="caution">
    <text evidence="2">The sequence shown here is derived from an EMBL/GenBank/DDBJ whole genome shotgun (WGS) entry which is preliminary data.</text>
</comment>
<evidence type="ECO:0000313" key="2">
    <source>
        <dbReference type="EMBL" id="MBB4699525.1"/>
    </source>
</evidence>
<organism evidence="2 3">
    <name type="scientific">Sphaerisporangium siamense</name>
    <dbReference type="NCBI Taxonomy" id="795645"/>
    <lineage>
        <taxon>Bacteria</taxon>
        <taxon>Bacillati</taxon>
        <taxon>Actinomycetota</taxon>
        <taxon>Actinomycetes</taxon>
        <taxon>Streptosporangiales</taxon>
        <taxon>Streptosporangiaceae</taxon>
        <taxon>Sphaerisporangium</taxon>
    </lineage>
</organism>
<dbReference type="Proteomes" id="UP000542210">
    <property type="component" value="Unassembled WGS sequence"/>
</dbReference>
<evidence type="ECO:0000256" key="1">
    <source>
        <dbReference type="SAM" id="MobiDB-lite"/>
    </source>
</evidence>
<feature type="compositionally biased region" description="Low complexity" evidence="1">
    <location>
        <begin position="140"/>
        <end position="159"/>
    </location>
</feature>
<dbReference type="EMBL" id="JACHND010000001">
    <property type="protein sequence ID" value="MBB4699525.1"/>
    <property type="molecule type" value="Genomic_DNA"/>
</dbReference>
<proteinExistence type="predicted"/>
<evidence type="ECO:0000313" key="3">
    <source>
        <dbReference type="Proteomes" id="UP000542210"/>
    </source>
</evidence>
<evidence type="ECO:0008006" key="4">
    <source>
        <dbReference type="Google" id="ProtNLM"/>
    </source>
</evidence>
<dbReference type="AlphaFoldDB" id="A0A7W7D392"/>
<protein>
    <recommendedName>
        <fullName evidence="4">(2Fe-2S) ferredoxin domain-containing protein</fullName>
    </recommendedName>
</protein>
<keyword evidence="3" id="KW-1185">Reference proteome</keyword>
<reference evidence="2 3" key="1">
    <citation type="submission" date="2020-08" db="EMBL/GenBank/DDBJ databases">
        <title>Sequencing the genomes of 1000 actinobacteria strains.</title>
        <authorList>
            <person name="Klenk H.-P."/>
        </authorList>
    </citation>
    <scope>NUCLEOTIDE SEQUENCE [LARGE SCALE GENOMIC DNA]</scope>
    <source>
        <strain evidence="2 3">DSM 45784</strain>
    </source>
</reference>
<name>A0A7W7D392_9ACTN</name>
<dbReference type="RefSeq" id="WP_203959282.1">
    <property type="nucleotide sequence ID" value="NZ_BOOV01000024.1"/>
</dbReference>
<accession>A0A7W7D392</accession>
<gene>
    <name evidence="2" type="ORF">BJ982_001069</name>
</gene>
<sequence length="159" mass="16006">MDGTAGAGGGAVSGAASRAGRSLGCLVTVCRGCCCGTARKHPGVGHKEQPRRLRRGLVQPVRVRVVDECLGPCAYSNVVTVSPSREGRAAGGRPVWLGFVLDEQIIDDIVAWVNAGGPGLADLPAVLSLHTFTPPRRAHGSAAAPEAAPGGSAPAPGQA</sequence>